<gene>
    <name evidence="1" type="ORF">BofuT4_uP099740.1</name>
</gene>
<name>G2YC23_BOTF4</name>
<dbReference type="Proteomes" id="UP000008177">
    <property type="component" value="Unplaced contigs"/>
</dbReference>
<organism evidence="1 2">
    <name type="scientific">Botryotinia fuckeliana (strain T4)</name>
    <name type="common">Noble rot fungus</name>
    <name type="synonym">Botrytis cinerea</name>
    <dbReference type="NCBI Taxonomy" id="999810"/>
    <lineage>
        <taxon>Eukaryota</taxon>
        <taxon>Fungi</taxon>
        <taxon>Dikarya</taxon>
        <taxon>Ascomycota</taxon>
        <taxon>Pezizomycotina</taxon>
        <taxon>Leotiomycetes</taxon>
        <taxon>Helotiales</taxon>
        <taxon>Sclerotiniaceae</taxon>
        <taxon>Botrytis</taxon>
    </lineage>
</organism>
<dbReference type="STRING" id="999810.G2YC23"/>
<dbReference type="AlphaFoldDB" id="G2YC23"/>
<dbReference type="EMBL" id="FQ790314">
    <property type="protein sequence ID" value="CCD49464.1"/>
    <property type="molecule type" value="Genomic_DNA"/>
</dbReference>
<evidence type="ECO:0000313" key="1">
    <source>
        <dbReference type="EMBL" id="CCD49464.1"/>
    </source>
</evidence>
<proteinExistence type="predicted"/>
<evidence type="ECO:0000313" key="2">
    <source>
        <dbReference type="Proteomes" id="UP000008177"/>
    </source>
</evidence>
<sequence length="58" mass="6017">MERGVGYAPIGGRGAGCWSVASDGQVISGEQARIDEEVTTRCKIGTKGDSRAIFMIGA</sequence>
<dbReference type="HOGENOM" id="CLU_2978865_0_0_1"/>
<accession>G2YC23</accession>
<protein>
    <submittedName>
        <fullName evidence="1">Uncharacterized protein</fullName>
    </submittedName>
</protein>
<reference evidence="2" key="1">
    <citation type="journal article" date="2011" name="PLoS Genet.">
        <title>Genomic analysis of the necrotrophic fungal pathogens Sclerotinia sclerotiorum and Botrytis cinerea.</title>
        <authorList>
            <person name="Amselem J."/>
            <person name="Cuomo C.A."/>
            <person name="van Kan J.A."/>
            <person name="Viaud M."/>
            <person name="Benito E.P."/>
            <person name="Couloux A."/>
            <person name="Coutinho P.M."/>
            <person name="de Vries R.P."/>
            <person name="Dyer P.S."/>
            <person name="Fillinger S."/>
            <person name="Fournier E."/>
            <person name="Gout L."/>
            <person name="Hahn M."/>
            <person name="Kohn L."/>
            <person name="Lapalu N."/>
            <person name="Plummer K.M."/>
            <person name="Pradier J.M."/>
            <person name="Quevillon E."/>
            <person name="Sharon A."/>
            <person name="Simon A."/>
            <person name="ten Have A."/>
            <person name="Tudzynski B."/>
            <person name="Tudzynski P."/>
            <person name="Wincker P."/>
            <person name="Andrew M."/>
            <person name="Anthouard V."/>
            <person name="Beever R.E."/>
            <person name="Beffa R."/>
            <person name="Benoit I."/>
            <person name="Bouzid O."/>
            <person name="Brault B."/>
            <person name="Chen Z."/>
            <person name="Choquer M."/>
            <person name="Collemare J."/>
            <person name="Cotton P."/>
            <person name="Danchin E.G."/>
            <person name="Da Silva C."/>
            <person name="Gautier A."/>
            <person name="Giraud C."/>
            <person name="Giraud T."/>
            <person name="Gonzalez C."/>
            <person name="Grossetete S."/>
            <person name="Guldener U."/>
            <person name="Henrissat B."/>
            <person name="Howlett B.J."/>
            <person name="Kodira C."/>
            <person name="Kretschmer M."/>
            <person name="Lappartient A."/>
            <person name="Leroch M."/>
            <person name="Levis C."/>
            <person name="Mauceli E."/>
            <person name="Neuveglise C."/>
            <person name="Oeser B."/>
            <person name="Pearson M."/>
            <person name="Poulain J."/>
            <person name="Poussereau N."/>
            <person name="Quesneville H."/>
            <person name="Rascle C."/>
            <person name="Schumacher J."/>
            <person name="Segurens B."/>
            <person name="Sexton A."/>
            <person name="Silva E."/>
            <person name="Sirven C."/>
            <person name="Soanes D.M."/>
            <person name="Talbot N.J."/>
            <person name="Templeton M."/>
            <person name="Yandava C."/>
            <person name="Yarden O."/>
            <person name="Zeng Q."/>
            <person name="Rollins J.A."/>
            <person name="Lebrun M.H."/>
            <person name="Dickman M."/>
        </authorList>
    </citation>
    <scope>NUCLEOTIDE SEQUENCE [LARGE SCALE GENOMIC DNA]</scope>
    <source>
        <strain evidence="2">T4</strain>
    </source>
</reference>
<dbReference type="InParanoid" id="G2YC23"/>